<protein>
    <submittedName>
        <fullName evidence="2">Uncharacterized protein</fullName>
    </submittedName>
</protein>
<dbReference type="WBParaSite" id="nRc.2.0.1.t19576-RA">
    <property type="protein sequence ID" value="nRc.2.0.1.t19576-RA"/>
    <property type="gene ID" value="nRc.2.0.1.g19576"/>
</dbReference>
<keyword evidence="1" id="KW-1185">Reference proteome</keyword>
<accession>A0A915IZD8</accession>
<dbReference type="AlphaFoldDB" id="A0A915IZD8"/>
<dbReference type="Proteomes" id="UP000887565">
    <property type="component" value="Unplaced"/>
</dbReference>
<reference evidence="2" key="1">
    <citation type="submission" date="2022-11" db="UniProtKB">
        <authorList>
            <consortium name="WormBaseParasite"/>
        </authorList>
    </citation>
    <scope>IDENTIFICATION</scope>
</reference>
<organism evidence="1 2">
    <name type="scientific">Romanomermis culicivorax</name>
    <name type="common">Nematode worm</name>
    <dbReference type="NCBI Taxonomy" id="13658"/>
    <lineage>
        <taxon>Eukaryota</taxon>
        <taxon>Metazoa</taxon>
        <taxon>Ecdysozoa</taxon>
        <taxon>Nematoda</taxon>
        <taxon>Enoplea</taxon>
        <taxon>Dorylaimia</taxon>
        <taxon>Mermithida</taxon>
        <taxon>Mermithoidea</taxon>
        <taxon>Mermithidae</taxon>
        <taxon>Romanomermis</taxon>
    </lineage>
</organism>
<proteinExistence type="predicted"/>
<evidence type="ECO:0000313" key="2">
    <source>
        <dbReference type="WBParaSite" id="nRc.2.0.1.t19576-RA"/>
    </source>
</evidence>
<evidence type="ECO:0000313" key="1">
    <source>
        <dbReference type="Proteomes" id="UP000887565"/>
    </source>
</evidence>
<sequence>MMLVFLRACLVKNVHFNSATASKSVYKGLTIIFHSKIRSQAMKGASASLACPIPGFTSKDTNVEACDVIALLSVIMISFQI</sequence>
<name>A0A915IZD8_ROMCU</name>